<dbReference type="GO" id="GO:0030170">
    <property type="term" value="F:pyridoxal phosphate binding"/>
    <property type="evidence" value="ECO:0007669"/>
    <property type="project" value="InterPro"/>
</dbReference>
<dbReference type="InterPro" id="IPR051446">
    <property type="entry name" value="HTH_trans_reg/aminotransferase"/>
</dbReference>
<protein>
    <submittedName>
        <fullName evidence="2">PLP-dependent aminotransferase family protein</fullName>
    </submittedName>
</protein>
<evidence type="ECO:0000313" key="3">
    <source>
        <dbReference type="Proteomes" id="UP000515465"/>
    </source>
</evidence>
<accession>A0A7G6T6C3</accession>
<dbReference type="Gene3D" id="3.90.1150.10">
    <property type="entry name" value="Aspartate Aminotransferase, domain 1"/>
    <property type="match status" value="1"/>
</dbReference>
<dbReference type="PANTHER" id="PTHR46577">
    <property type="entry name" value="HTH-TYPE TRANSCRIPTIONAL REGULATORY PROTEIN GABR"/>
    <property type="match status" value="1"/>
</dbReference>
<gene>
    <name evidence="2" type="ORF">HB778_40595</name>
</gene>
<dbReference type="Gene3D" id="3.40.640.10">
    <property type="entry name" value="Type I PLP-dependent aspartate aminotransferase-like (Major domain)"/>
    <property type="match status" value="1"/>
</dbReference>
<dbReference type="InterPro" id="IPR015421">
    <property type="entry name" value="PyrdxlP-dep_Trfase_major"/>
</dbReference>
<dbReference type="SUPFAM" id="SSF53383">
    <property type="entry name" value="PLP-dependent transferases"/>
    <property type="match status" value="1"/>
</dbReference>
<dbReference type="CDD" id="cd00609">
    <property type="entry name" value="AAT_like"/>
    <property type="match status" value="1"/>
</dbReference>
<dbReference type="GO" id="GO:0008483">
    <property type="term" value="F:transaminase activity"/>
    <property type="evidence" value="ECO:0007669"/>
    <property type="project" value="UniProtKB-KW"/>
</dbReference>
<sequence>MANARSSASVIDLTTALPASASALDDALADALRRLAATDGCGELIRRNRIRGFDRDAQLGARWLSTRLGRDLDPAQIVLTNGTQSALSLLFSALVPSGGALVTESLTYAVLRQIGNRAGLRLRGVALDEEGMIPEALEEAFADLPGPRILFCNPTVHNPTTAVMGIGRRQSIVDVCRRHGVAIIEDDVLGFLHRDAPPPIAAIAPDITWYCMSVSKCLAMGLRMAYLVAPSALSAARVTEPVRRLSSWFPNSLSALIVAQWIESEAATGIAMAMAAEIAKRHQLAAEVLADIAYVTKDGALHIWMPLPAELPRQAFATALEQRAVLIRPADLFSVDDADIPNAVRISLTGPDTGAELKTGLSIVSKTFLGWSRGSAR</sequence>
<name>A0A7G6T6C3_9HYPH</name>
<dbReference type="PANTHER" id="PTHR46577:SF1">
    <property type="entry name" value="HTH-TYPE TRANSCRIPTIONAL REGULATORY PROTEIN GABR"/>
    <property type="match status" value="1"/>
</dbReference>
<dbReference type="AlphaFoldDB" id="A0A7G6T6C3"/>
<dbReference type="EMBL" id="CP050299">
    <property type="protein sequence ID" value="QND62305.1"/>
    <property type="molecule type" value="Genomic_DNA"/>
</dbReference>
<dbReference type="RefSeq" id="WP_183465685.1">
    <property type="nucleotide sequence ID" value="NZ_CP050299.1"/>
</dbReference>
<evidence type="ECO:0000313" key="2">
    <source>
        <dbReference type="EMBL" id="QND62305.1"/>
    </source>
</evidence>
<organism evidence="2 3">
    <name type="scientific">Mesorhizobium huakuii</name>
    <dbReference type="NCBI Taxonomy" id="28104"/>
    <lineage>
        <taxon>Bacteria</taxon>
        <taxon>Pseudomonadati</taxon>
        <taxon>Pseudomonadota</taxon>
        <taxon>Alphaproteobacteria</taxon>
        <taxon>Hyphomicrobiales</taxon>
        <taxon>Phyllobacteriaceae</taxon>
        <taxon>Mesorhizobium</taxon>
    </lineage>
</organism>
<feature type="domain" description="Aminotransferase class I/classII large" evidence="1">
    <location>
        <begin position="61"/>
        <end position="351"/>
    </location>
</feature>
<geneLocation type="plasmid" evidence="2 3">
    <name>p_1</name>
</geneLocation>
<evidence type="ECO:0000259" key="1">
    <source>
        <dbReference type="Pfam" id="PF00155"/>
    </source>
</evidence>
<dbReference type="InterPro" id="IPR015424">
    <property type="entry name" value="PyrdxlP-dep_Trfase"/>
</dbReference>
<proteinExistence type="predicted"/>
<dbReference type="Proteomes" id="UP000515465">
    <property type="component" value="Plasmid p_1"/>
</dbReference>
<dbReference type="InterPro" id="IPR004839">
    <property type="entry name" value="Aminotransferase_I/II_large"/>
</dbReference>
<keyword evidence="2" id="KW-0808">Transferase</keyword>
<keyword evidence="2" id="KW-0614">Plasmid</keyword>
<keyword evidence="2" id="KW-0032">Aminotransferase</keyword>
<dbReference type="Pfam" id="PF00155">
    <property type="entry name" value="Aminotran_1_2"/>
    <property type="match status" value="1"/>
</dbReference>
<reference evidence="3" key="1">
    <citation type="journal article" date="2020" name="Mol. Plant Microbe">
        <title>Rhizobial microsymbionts of the narrowly endemic Oxytropis species growing in Kamchatka are characterized by significant genetic diversity and possess a set of genes that are associated with T3SS and T6SS secretion systems and can affect the development of symbiosis.</title>
        <authorList>
            <person name="Safronova V."/>
            <person name="Guro P."/>
            <person name="Sazanova A."/>
            <person name="Kuznetsova I."/>
            <person name="Belimov A."/>
            <person name="Yakubov V."/>
            <person name="Chirak E."/>
            <person name="Afonin A."/>
            <person name="Gogolev Y."/>
            <person name="Andronov E."/>
            <person name="Tikhonovich I."/>
        </authorList>
    </citation>
    <scope>NUCLEOTIDE SEQUENCE [LARGE SCALE GENOMIC DNA]</scope>
    <source>
        <strain evidence="3">583</strain>
        <plasmid evidence="3">p_1</plasmid>
    </source>
</reference>
<dbReference type="InterPro" id="IPR015422">
    <property type="entry name" value="PyrdxlP-dep_Trfase_small"/>
</dbReference>